<dbReference type="InterPro" id="IPR007267">
    <property type="entry name" value="GtrA_DPMS_TM"/>
</dbReference>
<dbReference type="InterPro" id="IPR051401">
    <property type="entry name" value="GtrA_CellWall_Glycosyl"/>
</dbReference>
<feature type="transmembrane region" description="Helical" evidence="7">
    <location>
        <begin position="102"/>
        <end position="123"/>
    </location>
</feature>
<comment type="caution">
    <text evidence="9">The sequence shown here is derived from an EMBL/GenBank/DDBJ whole genome shotgun (WGS) entry which is preliminary data.</text>
</comment>
<feature type="transmembrane region" description="Helical" evidence="7">
    <location>
        <begin position="135"/>
        <end position="152"/>
    </location>
</feature>
<organism evidence="9 10">
    <name type="scientific">Streptomyces hydrogenans</name>
    <dbReference type="NCBI Taxonomy" id="1873719"/>
    <lineage>
        <taxon>Bacteria</taxon>
        <taxon>Bacillati</taxon>
        <taxon>Actinomycetota</taxon>
        <taxon>Actinomycetes</taxon>
        <taxon>Kitasatosporales</taxon>
        <taxon>Streptomycetaceae</taxon>
        <taxon>Streptomyces</taxon>
    </lineage>
</organism>
<feature type="compositionally biased region" description="Basic and acidic residues" evidence="6">
    <location>
        <begin position="168"/>
        <end position="181"/>
    </location>
</feature>
<feature type="transmembrane region" description="Helical" evidence="7">
    <location>
        <begin position="37"/>
        <end position="59"/>
    </location>
</feature>
<evidence type="ECO:0000256" key="3">
    <source>
        <dbReference type="ARBA" id="ARBA00022692"/>
    </source>
</evidence>
<feature type="compositionally biased region" description="Basic residues" evidence="6">
    <location>
        <begin position="191"/>
        <end position="200"/>
    </location>
</feature>
<dbReference type="PANTHER" id="PTHR38459:SF1">
    <property type="entry name" value="PROPHAGE BACTOPRENOL-LINKED GLUCOSE TRANSLOCASE HOMOLOG"/>
    <property type="match status" value="1"/>
</dbReference>
<feature type="transmembrane region" description="Helical" evidence="7">
    <location>
        <begin position="65"/>
        <end position="82"/>
    </location>
</feature>
<reference evidence="9" key="1">
    <citation type="submission" date="2024-05" db="EMBL/GenBank/DDBJ databases">
        <title>Whole genome shotgun sequence of Streptomyces hydrogenans NBRC 13475.</title>
        <authorList>
            <person name="Komaki H."/>
            <person name="Tamura T."/>
        </authorList>
    </citation>
    <scope>NUCLEOTIDE SEQUENCE</scope>
    <source>
        <strain evidence="9">NBRC 13475</strain>
    </source>
</reference>
<keyword evidence="5 7" id="KW-0472">Membrane</keyword>
<dbReference type="EMBL" id="BNDW01000019">
    <property type="protein sequence ID" value="GHI22220.1"/>
    <property type="molecule type" value="Genomic_DNA"/>
</dbReference>
<sequence>MATAEAGRPATGLRTRPARRHRLTGRLPGRLGEVARFAAVGGTAFVIDAGGANLLWWLLGDGGHLTGKVLSVLAATTFSFAANRHWTFDDRPRRGRTREFGLFVLTNALAAGASLLCLGFTVYVLGLESLTAKNVSANVVGVALGTVFRYWAYQRWVFPSGQLVQDRPNPEERNVDSDAHSGHGGSGVHRLPVRPRSAGR</sequence>
<name>A0ABQ3PB45_9ACTN</name>
<dbReference type="Pfam" id="PF04138">
    <property type="entry name" value="GtrA_DPMS_TM"/>
    <property type="match status" value="1"/>
</dbReference>
<evidence type="ECO:0000313" key="9">
    <source>
        <dbReference type="EMBL" id="GHI22220.1"/>
    </source>
</evidence>
<dbReference type="Proteomes" id="UP001052739">
    <property type="component" value="Unassembled WGS sequence"/>
</dbReference>
<evidence type="ECO:0000256" key="6">
    <source>
        <dbReference type="SAM" id="MobiDB-lite"/>
    </source>
</evidence>
<evidence type="ECO:0000313" key="10">
    <source>
        <dbReference type="Proteomes" id="UP001052739"/>
    </source>
</evidence>
<feature type="region of interest" description="Disordered" evidence="6">
    <location>
        <begin position="167"/>
        <end position="200"/>
    </location>
</feature>
<evidence type="ECO:0000256" key="5">
    <source>
        <dbReference type="ARBA" id="ARBA00023136"/>
    </source>
</evidence>
<protein>
    <recommendedName>
        <fullName evidence="8">GtrA/DPMS transmembrane domain-containing protein</fullName>
    </recommendedName>
</protein>
<dbReference type="GeneID" id="94007515"/>
<evidence type="ECO:0000259" key="8">
    <source>
        <dbReference type="Pfam" id="PF04138"/>
    </source>
</evidence>
<evidence type="ECO:0000256" key="2">
    <source>
        <dbReference type="ARBA" id="ARBA00009399"/>
    </source>
</evidence>
<comment type="subcellular location">
    <subcellularLocation>
        <location evidence="1">Membrane</location>
        <topology evidence="1">Multi-pass membrane protein</topology>
    </subcellularLocation>
</comment>
<evidence type="ECO:0000256" key="4">
    <source>
        <dbReference type="ARBA" id="ARBA00022989"/>
    </source>
</evidence>
<comment type="similarity">
    <text evidence="2">Belongs to the GtrA family.</text>
</comment>
<keyword evidence="4 7" id="KW-1133">Transmembrane helix</keyword>
<keyword evidence="10" id="KW-1185">Reference proteome</keyword>
<keyword evidence="3 7" id="KW-0812">Transmembrane</keyword>
<dbReference type="PANTHER" id="PTHR38459">
    <property type="entry name" value="PROPHAGE BACTOPRENOL-LINKED GLUCOSE TRANSLOCASE HOMOLOG"/>
    <property type="match status" value="1"/>
</dbReference>
<accession>A0ABQ3PB45</accession>
<feature type="domain" description="GtrA/DPMS transmembrane" evidence="8">
    <location>
        <begin position="36"/>
        <end position="158"/>
    </location>
</feature>
<gene>
    <name evidence="9" type="ORF">Shyd_35910</name>
</gene>
<evidence type="ECO:0000256" key="7">
    <source>
        <dbReference type="SAM" id="Phobius"/>
    </source>
</evidence>
<evidence type="ECO:0000256" key="1">
    <source>
        <dbReference type="ARBA" id="ARBA00004141"/>
    </source>
</evidence>
<dbReference type="RefSeq" id="WP_051841911.1">
    <property type="nucleotide sequence ID" value="NZ_BNBS01000018.1"/>
</dbReference>
<proteinExistence type="inferred from homology"/>